<dbReference type="AlphaFoldDB" id="A0A3N5B3X1"/>
<dbReference type="InterPro" id="IPR003814">
    <property type="entry name" value="FmdEsu_dom"/>
</dbReference>
<accession>A0A3N5B3X1</accession>
<dbReference type="SUPFAM" id="SSF143555">
    <property type="entry name" value="FwdE-like"/>
    <property type="match status" value="2"/>
</dbReference>
<gene>
    <name evidence="4" type="ORF">EDC42_1310</name>
</gene>
<sequence>MNKKLLIISVLVIFIFINAVSAENSTDINLELNHNNDECIKEISDESSTDIDLKINYEYGDEINPEISISHCNNNMNYTKNIIHSNNYRITMNKLNDGAECSVSVSALGYITQIQNITINSQSNKTTIFNLKATDIYKMGYDMTKSADRLLNFSSADDVLVITTAGMTRINDITTENALDGIYNAADGHITYGKGNLLTLHAIRTDPTNFAFFIKKGNRLTMAFYQNASTTPVYTGIGGVGLTTNQWKKLKGLIGADDAYTYVSIANAWNAGLYSDILTLASYHGHVCTGLISGQAMVTTLIKYYPPRGETGAQPLENTAYYVLGVPGGSDDDAFTWTLDITQGKMSYIGFDTMENKNMNGFIRWNSSSNTGLLIIMSYDEAKIKNTFKSLYPNINPDNSVTEDLIYQNWLISTLMSNPESLVTIEAAYKDLTLEQKNQLIGNQLWSASNITARGLDLDYINSLNLPDAEMETGIFNNVHLSDSQLKQIGVDASLKAVDYFKNINVTIEKDMSNFYVLTGAGFVRINDTATSMVFDGIEDIFGARLSRGNLLPVHTALWKDLIIEFYWLNTSDIYNSVTYSLKYNSTTGQLYECSQQYNIQDRSLRYDPPYDALMGWLFHNHVCTGSSPGVLLADKIFDDLPLGENESYVLVSTYTYCKDDMLSRLLGVSPGMGNYYNLAYSNSDVNAGALWTADSDIIIRWNSETNTGTATIIKFGYPIFKDGADEYAEWMRFVKGDYSSENIVSLPTLSFEVTKPITRDDYNKIISGKSDDEGINVLSYIRALPDKIPAVLIDNNGISNGNDGNSINKYPKKSNNNSANTNSIFSSSNNYNSPSKGLNPNVGVSSYSLSGDSDVEDKGEASSNGKSYEVSKTPATKSIDSNSLIYALVGVLAIGILIGLGFMKRRK</sequence>
<keyword evidence="5" id="KW-1185">Reference proteome</keyword>
<reference evidence="4 5" key="1">
    <citation type="submission" date="2018-11" db="EMBL/GenBank/DDBJ databases">
        <title>Genomic Encyclopedia of Type Strains, Phase IV (KMG-IV): sequencing the most valuable type-strain genomes for metagenomic binning, comparative biology and taxonomic classification.</title>
        <authorList>
            <person name="Goeker M."/>
        </authorList>
    </citation>
    <scope>NUCLEOTIDE SEQUENCE [LARGE SCALE GENOMIC DNA]</scope>
    <source>
        <strain evidence="4 5">DSM 11977</strain>
    </source>
</reference>
<comment type="caution">
    <text evidence="4">The sequence shown here is derived from an EMBL/GenBank/DDBJ whole genome shotgun (WGS) entry which is preliminary data.</text>
</comment>
<keyword evidence="2" id="KW-1133">Transmembrane helix</keyword>
<protein>
    <submittedName>
        <fullName evidence="4">Formylmethanofuran dehydrogenase subunit E-like metal-binding protein</fullName>
    </submittedName>
</protein>
<feature type="domain" description="Formylmethanofuran dehydrogenase subunit E" evidence="3">
    <location>
        <begin position="284"/>
        <end position="396"/>
    </location>
</feature>
<dbReference type="EMBL" id="RKRG01000002">
    <property type="protein sequence ID" value="RPF51967.1"/>
    <property type="molecule type" value="Genomic_DNA"/>
</dbReference>
<feature type="transmembrane region" description="Helical" evidence="2">
    <location>
        <begin position="885"/>
        <end position="904"/>
    </location>
</feature>
<feature type="region of interest" description="Disordered" evidence="1">
    <location>
        <begin position="804"/>
        <end position="838"/>
    </location>
</feature>
<dbReference type="Proteomes" id="UP000271783">
    <property type="component" value="Unassembled WGS sequence"/>
</dbReference>
<keyword evidence="2" id="KW-0472">Membrane</keyword>
<name>A0A3N5B3X1_9EURY</name>
<keyword evidence="2" id="KW-0812">Transmembrane</keyword>
<dbReference type="RefSeq" id="WP_069574299.1">
    <property type="nucleotide sequence ID" value="NZ_RKRG01000002.1"/>
</dbReference>
<feature type="compositionally biased region" description="Low complexity" evidence="1">
    <location>
        <begin position="804"/>
        <end position="836"/>
    </location>
</feature>
<feature type="region of interest" description="Disordered" evidence="1">
    <location>
        <begin position="850"/>
        <end position="873"/>
    </location>
</feature>
<evidence type="ECO:0000256" key="2">
    <source>
        <dbReference type="SAM" id="Phobius"/>
    </source>
</evidence>
<organism evidence="4 5">
    <name type="scientific">Methanobrevibacter gottschalkii DSM 11977</name>
    <dbReference type="NCBI Taxonomy" id="1122229"/>
    <lineage>
        <taxon>Archaea</taxon>
        <taxon>Methanobacteriati</taxon>
        <taxon>Methanobacteriota</taxon>
        <taxon>Methanomada group</taxon>
        <taxon>Methanobacteria</taxon>
        <taxon>Methanobacteriales</taxon>
        <taxon>Methanobacteriaceae</taxon>
        <taxon>Methanobrevibacter</taxon>
    </lineage>
</organism>
<evidence type="ECO:0000256" key="1">
    <source>
        <dbReference type="SAM" id="MobiDB-lite"/>
    </source>
</evidence>
<dbReference type="Pfam" id="PF02663">
    <property type="entry name" value="FmdE"/>
    <property type="match status" value="2"/>
</dbReference>
<evidence type="ECO:0000259" key="3">
    <source>
        <dbReference type="Pfam" id="PF02663"/>
    </source>
</evidence>
<evidence type="ECO:0000313" key="4">
    <source>
        <dbReference type="EMBL" id="RPF51967.1"/>
    </source>
</evidence>
<feature type="domain" description="Formylmethanofuran dehydrogenase subunit E" evidence="3">
    <location>
        <begin position="619"/>
        <end position="681"/>
    </location>
</feature>
<proteinExistence type="predicted"/>
<evidence type="ECO:0000313" key="5">
    <source>
        <dbReference type="Proteomes" id="UP000271783"/>
    </source>
</evidence>